<dbReference type="InterPro" id="IPR043968">
    <property type="entry name" value="SGNH"/>
</dbReference>
<keyword evidence="5" id="KW-1185">Reference proteome</keyword>
<feature type="transmembrane region" description="Helical" evidence="1">
    <location>
        <begin position="45"/>
        <end position="66"/>
    </location>
</feature>
<dbReference type="GO" id="GO:0016746">
    <property type="term" value="F:acyltransferase activity"/>
    <property type="evidence" value="ECO:0007669"/>
    <property type="project" value="UniProtKB-KW"/>
</dbReference>
<feature type="transmembrane region" description="Helical" evidence="1">
    <location>
        <begin position="358"/>
        <end position="379"/>
    </location>
</feature>
<dbReference type="RefSeq" id="WP_315652851.1">
    <property type="nucleotide sequence ID" value="NZ_JAVXZY010000012.1"/>
</dbReference>
<sequence length="668" mass="73124">MSQVPAAAPPDEAREHGLRWDIQALRGLAVLWVLLHHAQLPGVPAGYLGVDIFFVISGFLITGLIQRAQDAGRFSWREFYWRRARRLLPAAYLTLAVCALLAPWLLNALELQDYRQQQLGALLFGSNLVLWLQSGYFEGAAELKPLLHFWSLSVEEQYYLLLPALLLWLGRGRRLLGITLLGLLSLLGCLWLARLQPSAAFYLLPTRAWELALGSLGALLMAGRRPSPAWLAVWRWPAMAVLLLAPLWPAPGQVGPHPGLLALLVDLATLALLCAAAPSEQGRAARLLRPLRWLGDCSYSLYLLHWPLLAALNNAWVGPTSAEAMLPWRLAALLLCLPLAWAMWRWVELPPRRWALPLQARAWLAIAAASAVLALLPWWSQLQPALPQAGQDYATLRRPNHGLAAACDHEQPFSGTAPCRTAVKAGWMVWGDSYAMALVPGLAPLAPGLLQATKSSCGPLLGLVPFKASVARGETFARPWSQQCQAFNASVLAYLAGDADVDVVVLSSLLEQYVDGTRYQALQGEQLQAASVDAALLALRHTVQALRRLGKRVILIAPPPSAGFDSSACLERQALRRWTLGTAADCSLDRQAASHYRAAVQAFLDRAEREADVPVLRFEPALCDEQRCRTAAADGLPYYRDLGHLSIEGAQRLLPALGWGAAIAQQSR</sequence>
<dbReference type="EMBL" id="JAVXZY010000012">
    <property type="protein sequence ID" value="MDT9001965.1"/>
    <property type="molecule type" value="Genomic_DNA"/>
</dbReference>
<dbReference type="Pfam" id="PF19040">
    <property type="entry name" value="SGNH"/>
    <property type="match status" value="1"/>
</dbReference>
<evidence type="ECO:0000256" key="1">
    <source>
        <dbReference type="SAM" id="Phobius"/>
    </source>
</evidence>
<evidence type="ECO:0000313" key="4">
    <source>
        <dbReference type="EMBL" id="MDT9001965.1"/>
    </source>
</evidence>
<feature type="transmembrane region" description="Helical" evidence="1">
    <location>
        <begin position="87"/>
        <end position="106"/>
    </location>
</feature>
<name>A0ABU3PHB7_9BURK</name>
<dbReference type="Pfam" id="PF01757">
    <property type="entry name" value="Acyl_transf_3"/>
    <property type="match status" value="1"/>
</dbReference>
<accession>A0ABU3PHB7</accession>
<evidence type="ECO:0000313" key="5">
    <source>
        <dbReference type="Proteomes" id="UP001246372"/>
    </source>
</evidence>
<dbReference type="PANTHER" id="PTHR23028:SF53">
    <property type="entry name" value="ACYL_TRANSF_3 DOMAIN-CONTAINING PROTEIN"/>
    <property type="match status" value="1"/>
</dbReference>
<keyword evidence="4" id="KW-0012">Acyltransferase</keyword>
<keyword evidence="4" id="KW-0808">Transferase</keyword>
<feature type="domain" description="Acyltransferase 3" evidence="2">
    <location>
        <begin position="21"/>
        <end position="344"/>
    </location>
</feature>
<protein>
    <submittedName>
        <fullName evidence="4">Acyltransferase family protein</fullName>
        <ecNumber evidence="4">2.3.1.-</ecNumber>
    </submittedName>
</protein>
<dbReference type="InterPro" id="IPR002656">
    <property type="entry name" value="Acyl_transf_3_dom"/>
</dbReference>
<evidence type="ECO:0000259" key="2">
    <source>
        <dbReference type="Pfam" id="PF01757"/>
    </source>
</evidence>
<feature type="transmembrane region" description="Helical" evidence="1">
    <location>
        <begin position="229"/>
        <end position="248"/>
    </location>
</feature>
<organism evidence="4 5">
    <name type="scientific">Roseateles aquae</name>
    <dbReference type="NCBI Taxonomy" id="3077235"/>
    <lineage>
        <taxon>Bacteria</taxon>
        <taxon>Pseudomonadati</taxon>
        <taxon>Pseudomonadota</taxon>
        <taxon>Betaproteobacteria</taxon>
        <taxon>Burkholderiales</taxon>
        <taxon>Sphaerotilaceae</taxon>
        <taxon>Roseateles</taxon>
    </lineage>
</organism>
<feature type="transmembrane region" description="Helical" evidence="1">
    <location>
        <begin position="328"/>
        <end position="346"/>
    </location>
</feature>
<dbReference type="EC" id="2.3.1.-" evidence="4"/>
<keyword evidence="1" id="KW-1133">Transmembrane helix</keyword>
<proteinExistence type="predicted"/>
<comment type="caution">
    <text evidence="4">The sequence shown here is derived from an EMBL/GenBank/DDBJ whole genome shotgun (WGS) entry which is preliminary data.</text>
</comment>
<dbReference type="Proteomes" id="UP001246372">
    <property type="component" value="Unassembled WGS sequence"/>
</dbReference>
<evidence type="ECO:0000259" key="3">
    <source>
        <dbReference type="Pfam" id="PF19040"/>
    </source>
</evidence>
<feature type="domain" description="SGNH" evidence="3">
    <location>
        <begin position="407"/>
        <end position="656"/>
    </location>
</feature>
<keyword evidence="1" id="KW-0812">Transmembrane</keyword>
<reference evidence="4" key="1">
    <citation type="submission" date="2023-09" db="EMBL/GenBank/DDBJ databases">
        <title>Paucibacter sp. APW11 Genome sequencing and assembly.</title>
        <authorList>
            <person name="Kim I."/>
        </authorList>
    </citation>
    <scope>NUCLEOTIDE SEQUENCE</scope>
    <source>
        <strain evidence="4">APW11</strain>
    </source>
</reference>
<feature type="transmembrane region" description="Helical" evidence="1">
    <location>
        <begin position="260"/>
        <end position="278"/>
    </location>
</feature>
<feature type="transmembrane region" description="Helical" evidence="1">
    <location>
        <begin position="299"/>
        <end position="316"/>
    </location>
</feature>
<feature type="transmembrane region" description="Helical" evidence="1">
    <location>
        <begin position="175"/>
        <end position="193"/>
    </location>
</feature>
<dbReference type="PANTHER" id="PTHR23028">
    <property type="entry name" value="ACETYLTRANSFERASE"/>
    <property type="match status" value="1"/>
</dbReference>
<gene>
    <name evidence="4" type="ORF">RQP53_21995</name>
</gene>
<keyword evidence="1" id="KW-0472">Membrane</keyword>
<dbReference type="InterPro" id="IPR050879">
    <property type="entry name" value="Acyltransferase_3"/>
</dbReference>